<dbReference type="InterPro" id="IPR050297">
    <property type="entry name" value="LipidA_mod_glycosyltrf_83"/>
</dbReference>
<keyword evidence="6 8" id="KW-1133">Transmembrane helix</keyword>
<name>A0AAU7DJW8_9BACT</name>
<keyword evidence="3 10" id="KW-0328">Glycosyltransferase</keyword>
<evidence type="ECO:0000256" key="8">
    <source>
        <dbReference type="SAM" id="Phobius"/>
    </source>
</evidence>
<feature type="transmembrane region" description="Helical" evidence="8">
    <location>
        <begin position="358"/>
        <end position="376"/>
    </location>
</feature>
<keyword evidence="4 10" id="KW-0808">Transferase</keyword>
<organism evidence="10">
    <name type="scientific">Telmatobacter sp. DSM 110680</name>
    <dbReference type="NCBI Taxonomy" id="3036704"/>
    <lineage>
        <taxon>Bacteria</taxon>
        <taxon>Pseudomonadati</taxon>
        <taxon>Acidobacteriota</taxon>
        <taxon>Terriglobia</taxon>
        <taxon>Terriglobales</taxon>
        <taxon>Acidobacteriaceae</taxon>
        <taxon>Telmatobacter</taxon>
    </lineage>
</organism>
<dbReference type="AlphaFoldDB" id="A0AAU7DJW8"/>
<feature type="domain" description="Glycosyltransferase RgtA/B/C/D-like" evidence="9">
    <location>
        <begin position="75"/>
        <end position="229"/>
    </location>
</feature>
<evidence type="ECO:0000259" key="9">
    <source>
        <dbReference type="Pfam" id="PF13231"/>
    </source>
</evidence>
<dbReference type="EMBL" id="CP121196">
    <property type="protein sequence ID" value="XBH17056.1"/>
    <property type="molecule type" value="Genomic_DNA"/>
</dbReference>
<sequence length="539" mass="60985">MSKQLRLRKILEPRPDAPFPPWMVFPVIFAALYLSHVSLLRLPYYWDEAGYYIPAAWDFFRTGSLIPFTTMSNAHPPLPSVYLALWWKLSGYYPEVTREAVLIVSSFGLLAVWRLAQRVAGSGQVAFWTVLLTALYPVWFAQSTLAQADIFAAAFTLWGLVYALPDSNRRPILAALWFTAAVLSKETAIVVPMTLAILAIVDGFRTSQPTRSRRWKDAAWLAGCALALVAWYAWHFSKTGFVFGNPQFLKYNAQANLAPARFLAAFGHRLLHLTAHMNMFVPALLTIAALMLNPRVDAEGRERPYLSKTVLWQIFFILLANAVLFSVLGGALLTRYLLPMYPLVLLVAVSTFSRRVPYWQALAALSAVAFIAGLFINPPYRFAPEDNLEYARVIRLHVAGIYQLNKRYPGSTVLSAWPVTDELTKPELGYVKTPYQVYPLEDFTEGQINRAADDPSGYSTALVFSTKYDPPTMLLSLGPKSEALDRKYFGLHHDLPPEAIALRLHGTLEWQREDHDQWIALIRFNRQFEARMPLPNPVR</sequence>
<evidence type="ECO:0000256" key="6">
    <source>
        <dbReference type="ARBA" id="ARBA00022989"/>
    </source>
</evidence>
<dbReference type="PANTHER" id="PTHR33908">
    <property type="entry name" value="MANNOSYLTRANSFERASE YKCB-RELATED"/>
    <property type="match status" value="1"/>
</dbReference>
<dbReference type="PANTHER" id="PTHR33908:SF11">
    <property type="entry name" value="MEMBRANE PROTEIN"/>
    <property type="match status" value="1"/>
</dbReference>
<evidence type="ECO:0000256" key="2">
    <source>
        <dbReference type="ARBA" id="ARBA00022475"/>
    </source>
</evidence>
<feature type="transmembrane region" description="Helical" evidence="8">
    <location>
        <begin position="148"/>
        <end position="165"/>
    </location>
</feature>
<keyword evidence="7 8" id="KW-0472">Membrane</keyword>
<evidence type="ECO:0000313" key="10">
    <source>
        <dbReference type="EMBL" id="XBH17056.1"/>
    </source>
</evidence>
<reference evidence="10" key="1">
    <citation type="submission" date="2023-03" db="EMBL/GenBank/DDBJ databases">
        <title>Edaphobacter sp.</title>
        <authorList>
            <person name="Huber K.J."/>
            <person name="Papendorf J."/>
            <person name="Pilke C."/>
            <person name="Bunk B."/>
            <person name="Sproeer C."/>
            <person name="Pester M."/>
        </authorList>
    </citation>
    <scope>NUCLEOTIDE SEQUENCE</scope>
    <source>
        <strain evidence="10">DSM 110680</strain>
    </source>
</reference>
<evidence type="ECO:0000256" key="7">
    <source>
        <dbReference type="ARBA" id="ARBA00023136"/>
    </source>
</evidence>
<proteinExistence type="predicted"/>
<dbReference type="RefSeq" id="WP_348262288.1">
    <property type="nucleotide sequence ID" value="NZ_CP121196.1"/>
</dbReference>
<keyword evidence="5 8" id="KW-0812">Transmembrane</keyword>
<dbReference type="Pfam" id="PF13231">
    <property type="entry name" value="PMT_2"/>
    <property type="match status" value="1"/>
</dbReference>
<dbReference type="EC" id="2.4.-.-" evidence="10"/>
<feature type="transmembrane region" description="Helical" evidence="8">
    <location>
        <begin position="314"/>
        <end position="338"/>
    </location>
</feature>
<feature type="transmembrane region" description="Helical" evidence="8">
    <location>
        <begin position="270"/>
        <end position="293"/>
    </location>
</feature>
<accession>A0AAU7DJW8</accession>
<feature type="transmembrane region" description="Helical" evidence="8">
    <location>
        <begin position="21"/>
        <end position="46"/>
    </location>
</feature>
<evidence type="ECO:0000256" key="5">
    <source>
        <dbReference type="ARBA" id="ARBA00022692"/>
    </source>
</evidence>
<feature type="transmembrane region" description="Helical" evidence="8">
    <location>
        <begin position="122"/>
        <end position="141"/>
    </location>
</feature>
<protein>
    <submittedName>
        <fullName evidence="10">Glycosyltransferase family 39 protein</fullName>
        <ecNumber evidence="10">2.4.-.-</ecNumber>
    </submittedName>
</protein>
<evidence type="ECO:0000256" key="4">
    <source>
        <dbReference type="ARBA" id="ARBA00022679"/>
    </source>
</evidence>
<feature type="transmembrane region" description="Helical" evidence="8">
    <location>
        <begin position="218"/>
        <end position="234"/>
    </location>
</feature>
<dbReference type="InterPro" id="IPR038731">
    <property type="entry name" value="RgtA/B/C-like"/>
</dbReference>
<comment type="subcellular location">
    <subcellularLocation>
        <location evidence="1">Cell membrane</location>
        <topology evidence="1">Multi-pass membrane protein</topology>
    </subcellularLocation>
</comment>
<dbReference type="GO" id="GO:0005886">
    <property type="term" value="C:plasma membrane"/>
    <property type="evidence" value="ECO:0007669"/>
    <property type="project" value="UniProtKB-SubCell"/>
</dbReference>
<evidence type="ECO:0000256" key="1">
    <source>
        <dbReference type="ARBA" id="ARBA00004651"/>
    </source>
</evidence>
<gene>
    <name evidence="10" type="ORF">P8935_21095</name>
</gene>
<dbReference type="GO" id="GO:0016763">
    <property type="term" value="F:pentosyltransferase activity"/>
    <property type="evidence" value="ECO:0007669"/>
    <property type="project" value="TreeGrafter"/>
</dbReference>
<dbReference type="GO" id="GO:0009103">
    <property type="term" value="P:lipopolysaccharide biosynthetic process"/>
    <property type="evidence" value="ECO:0007669"/>
    <property type="project" value="UniProtKB-ARBA"/>
</dbReference>
<keyword evidence="2" id="KW-1003">Cell membrane</keyword>
<evidence type="ECO:0000256" key="3">
    <source>
        <dbReference type="ARBA" id="ARBA00022676"/>
    </source>
</evidence>